<gene>
    <name evidence="1" type="ORF">GKZ75_01290</name>
</gene>
<organism evidence="1 2">
    <name type="scientific">Kocuria marina subsp. indica</name>
    <dbReference type="NCBI Taxonomy" id="1049583"/>
    <lineage>
        <taxon>Bacteria</taxon>
        <taxon>Bacillati</taxon>
        <taxon>Actinomycetota</taxon>
        <taxon>Actinomycetes</taxon>
        <taxon>Micrococcales</taxon>
        <taxon>Micrococcaceae</taxon>
        <taxon>Kocuria</taxon>
    </lineage>
</organism>
<dbReference type="AlphaFoldDB" id="A0A6N9QUQ2"/>
<dbReference type="RefSeq" id="WP_162228462.1">
    <property type="nucleotide sequence ID" value="NZ_WMHZ01000002.1"/>
</dbReference>
<sequence length="204" mass="22162">MNENTISGNIELSVGGGIYPIQAKVGASASRRFGSRSEEVLKPVVEKIGAEAVEARLCTSGELDALVVRAMIAAGTSAHEGKRKLLAKIVQRAVLDDAEIDPQMLMFELIEQLEGPHIRCLEDIHRAEREAQASGEMDEVAPRAQKPITRAVSRTVEKYSELLIRRLHSLQLIDGSVTWDGATVITGTTSSGLQVLQELHNVDL</sequence>
<name>A0A6N9QUQ2_9MICC</name>
<protein>
    <submittedName>
        <fullName evidence="1">Uncharacterized protein</fullName>
    </submittedName>
</protein>
<comment type="caution">
    <text evidence="1">The sequence shown here is derived from an EMBL/GenBank/DDBJ whole genome shotgun (WGS) entry which is preliminary data.</text>
</comment>
<proteinExistence type="predicted"/>
<accession>A0A6N9QUQ2</accession>
<dbReference type="EMBL" id="WMHZ01000002">
    <property type="protein sequence ID" value="NDO76906.1"/>
    <property type="molecule type" value="Genomic_DNA"/>
</dbReference>
<dbReference type="Proteomes" id="UP000471026">
    <property type="component" value="Unassembled WGS sequence"/>
</dbReference>
<evidence type="ECO:0000313" key="2">
    <source>
        <dbReference type="Proteomes" id="UP000471026"/>
    </source>
</evidence>
<reference evidence="1 2" key="1">
    <citation type="submission" date="2019-11" db="EMBL/GenBank/DDBJ databases">
        <title>Draft genome sequence of Kocuria indica DP-K7, a methyl red degrading Actinobacterium.</title>
        <authorList>
            <person name="Kumaran S."/>
            <person name="Tischler D."/>
            <person name="Ngo A.C.R."/>
            <person name="Schultes F."/>
        </authorList>
    </citation>
    <scope>NUCLEOTIDE SEQUENCE [LARGE SCALE GENOMIC DNA]</scope>
    <source>
        <strain evidence="1 2">DP-K7</strain>
    </source>
</reference>
<evidence type="ECO:0000313" key="1">
    <source>
        <dbReference type="EMBL" id="NDO76906.1"/>
    </source>
</evidence>